<comment type="caution">
    <text evidence="4">The sequence shown here is derived from an EMBL/GenBank/DDBJ whole genome shotgun (WGS) entry which is preliminary data.</text>
</comment>
<evidence type="ECO:0000313" key="4">
    <source>
        <dbReference type="EMBL" id="GJE62256.1"/>
    </source>
</evidence>
<dbReference type="Pfam" id="PF02826">
    <property type="entry name" value="2-Hacid_dh_C"/>
    <property type="match status" value="1"/>
</dbReference>
<evidence type="ECO:0000256" key="1">
    <source>
        <dbReference type="ARBA" id="ARBA00023002"/>
    </source>
</evidence>
<dbReference type="PANTHER" id="PTHR43333:SF1">
    <property type="entry name" value="D-ISOMER SPECIFIC 2-HYDROXYACID DEHYDROGENASE NAD-BINDING DOMAIN-CONTAINING PROTEIN"/>
    <property type="match status" value="1"/>
</dbReference>
<reference evidence="4" key="2">
    <citation type="submission" date="2021-08" db="EMBL/GenBank/DDBJ databases">
        <authorList>
            <person name="Tani A."/>
            <person name="Ola A."/>
            <person name="Ogura Y."/>
            <person name="Katsura K."/>
            <person name="Hayashi T."/>
        </authorList>
    </citation>
    <scope>NUCLEOTIDE SEQUENCE</scope>
    <source>
        <strain evidence="4">DSM 23632</strain>
    </source>
</reference>
<dbReference type="EMBL" id="BPRB01000298">
    <property type="protein sequence ID" value="GJE62256.1"/>
    <property type="molecule type" value="Genomic_DNA"/>
</dbReference>
<dbReference type="Proteomes" id="UP001055057">
    <property type="component" value="Unassembled WGS sequence"/>
</dbReference>
<dbReference type="SUPFAM" id="SSF51735">
    <property type="entry name" value="NAD(P)-binding Rossmann-fold domains"/>
    <property type="match status" value="1"/>
</dbReference>
<feature type="domain" description="D-isomer specific 2-hydroxyacid dehydrogenase NAD-binding" evidence="3">
    <location>
        <begin position="111"/>
        <end position="284"/>
    </location>
</feature>
<dbReference type="CDD" id="cd12164">
    <property type="entry name" value="GDH_like_2"/>
    <property type="match status" value="1"/>
</dbReference>
<evidence type="ECO:0000259" key="3">
    <source>
        <dbReference type="Pfam" id="PF02826"/>
    </source>
</evidence>
<gene>
    <name evidence="4" type="primary">ghrA_2</name>
    <name evidence="4" type="ORF">MPOCJGCO_4387</name>
</gene>
<dbReference type="InterPro" id="IPR036291">
    <property type="entry name" value="NAD(P)-bd_dom_sf"/>
</dbReference>
<evidence type="ECO:0000256" key="2">
    <source>
        <dbReference type="ARBA" id="ARBA00023027"/>
    </source>
</evidence>
<evidence type="ECO:0000313" key="5">
    <source>
        <dbReference type="Proteomes" id="UP001055057"/>
    </source>
</evidence>
<dbReference type="RefSeq" id="WP_238184908.1">
    <property type="nucleotide sequence ID" value="NZ_BPRB01000298.1"/>
</dbReference>
<keyword evidence="5" id="KW-1185">Reference proteome</keyword>
<dbReference type="Gene3D" id="3.40.50.720">
    <property type="entry name" value="NAD(P)-binding Rossmann-like Domain"/>
    <property type="match status" value="2"/>
</dbReference>
<sequence length="320" mass="33943">MPAPVAFLATIGADEEAAYLAALAAAMPQETVRPFRALTEAERAAVDVALVTNPDPAEVARLPRLVWLQSLWAGVERLVHDLGPGAPPIVRLVDPELARTMAEAVLAWTYYLQRDMPAYRRQQQAVLWQPRPYRAPADTTVGLLGLGALGSAAAHRLAQAGFRVAAWTRSPVSPATREALPTIETCAGIGALPDLLGRSDIVVCLLPLTAETCGLLDAGRLAAMKPGAVLINVARGAIVVTDDMLSALDAGHLDHAVLDVFETEPLPAASPLWRHPKVTVLPHITGRTNPASAAAVVAGNLRSYRETGRVPESVDLARGY</sequence>
<name>A0ABQ4U628_9HYPH</name>
<dbReference type="PANTHER" id="PTHR43333">
    <property type="entry name" value="2-HACID_DH_C DOMAIN-CONTAINING PROTEIN"/>
    <property type="match status" value="1"/>
</dbReference>
<dbReference type="InterPro" id="IPR029753">
    <property type="entry name" value="D-isomer_DH_CS"/>
</dbReference>
<proteinExistence type="predicted"/>
<dbReference type="PROSITE" id="PS00671">
    <property type="entry name" value="D_2_HYDROXYACID_DH_3"/>
    <property type="match status" value="1"/>
</dbReference>
<organism evidence="4 5">
    <name type="scientific">Methylobacterium trifolii</name>
    <dbReference type="NCBI Taxonomy" id="1003092"/>
    <lineage>
        <taxon>Bacteria</taxon>
        <taxon>Pseudomonadati</taxon>
        <taxon>Pseudomonadota</taxon>
        <taxon>Alphaproteobacteria</taxon>
        <taxon>Hyphomicrobiales</taxon>
        <taxon>Methylobacteriaceae</taxon>
        <taxon>Methylobacterium</taxon>
    </lineage>
</organism>
<reference evidence="4" key="1">
    <citation type="journal article" date="2021" name="Front. Microbiol.">
        <title>Comprehensive Comparative Genomics and Phenotyping of Methylobacterium Species.</title>
        <authorList>
            <person name="Alessa O."/>
            <person name="Ogura Y."/>
            <person name="Fujitani Y."/>
            <person name="Takami H."/>
            <person name="Hayashi T."/>
            <person name="Sahin N."/>
            <person name="Tani A."/>
        </authorList>
    </citation>
    <scope>NUCLEOTIDE SEQUENCE</scope>
    <source>
        <strain evidence="4">DSM 23632</strain>
    </source>
</reference>
<protein>
    <submittedName>
        <fullName evidence="4">Glyoxylate/hydroxypyruvate reductase A</fullName>
    </submittedName>
</protein>
<accession>A0ABQ4U628</accession>
<dbReference type="InterPro" id="IPR006140">
    <property type="entry name" value="D-isomer_DH_NAD-bd"/>
</dbReference>
<keyword evidence="1" id="KW-0560">Oxidoreductase</keyword>
<keyword evidence="2" id="KW-0520">NAD</keyword>